<evidence type="ECO:0000313" key="3">
    <source>
        <dbReference type="Proteomes" id="UP001281761"/>
    </source>
</evidence>
<accession>A0ABQ9YCD7</accession>
<dbReference type="Proteomes" id="UP001281761">
    <property type="component" value="Unassembled WGS sequence"/>
</dbReference>
<feature type="region of interest" description="Disordered" evidence="1">
    <location>
        <begin position="188"/>
        <end position="209"/>
    </location>
</feature>
<comment type="caution">
    <text evidence="2">The sequence shown here is derived from an EMBL/GenBank/DDBJ whole genome shotgun (WGS) entry which is preliminary data.</text>
</comment>
<evidence type="ECO:0000256" key="1">
    <source>
        <dbReference type="SAM" id="MobiDB-lite"/>
    </source>
</evidence>
<gene>
    <name evidence="2" type="ORF">BLNAU_3541</name>
</gene>
<dbReference type="EMBL" id="JARBJD010000016">
    <property type="protein sequence ID" value="KAK2961420.1"/>
    <property type="molecule type" value="Genomic_DNA"/>
</dbReference>
<evidence type="ECO:0000313" key="2">
    <source>
        <dbReference type="EMBL" id="KAK2961420.1"/>
    </source>
</evidence>
<protein>
    <submittedName>
        <fullName evidence="2">Uncharacterized protein</fullName>
    </submittedName>
</protein>
<name>A0ABQ9YCD7_9EUKA</name>
<proteinExistence type="predicted"/>
<organism evidence="2 3">
    <name type="scientific">Blattamonas nauphoetae</name>
    <dbReference type="NCBI Taxonomy" id="2049346"/>
    <lineage>
        <taxon>Eukaryota</taxon>
        <taxon>Metamonada</taxon>
        <taxon>Preaxostyla</taxon>
        <taxon>Oxymonadida</taxon>
        <taxon>Blattamonas</taxon>
    </lineage>
</organism>
<reference evidence="2 3" key="1">
    <citation type="journal article" date="2022" name="bioRxiv">
        <title>Genomics of Preaxostyla Flagellates Illuminates Evolutionary Transitions and the Path Towards Mitochondrial Loss.</title>
        <authorList>
            <person name="Novak L.V.F."/>
            <person name="Treitli S.C."/>
            <person name="Pyrih J."/>
            <person name="Halakuc P."/>
            <person name="Pipaliya S.V."/>
            <person name="Vacek V."/>
            <person name="Brzon O."/>
            <person name="Soukal P."/>
            <person name="Eme L."/>
            <person name="Dacks J.B."/>
            <person name="Karnkowska A."/>
            <person name="Elias M."/>
            <person name="Hampl V."/>
        </authorList>
    </citation>
    <scope>NUCLEOTIDE SEQUENCE [LARGE SCALE GENOMIC DNA]</scope>
    <source>
        <strain evidence="2">NAU3</strain>
        <tissue evidence="2">Gut</tissue>
    </source>
</reference>
<keyword evidence="3" id="KW-1185">Reference proteome</keyword>
<sequence length="431" mass="47417">MPSQELPVTAQLPIHIHTTRTPSSSAYSSNWRRFNQEVTTSVCITSEGADLASWTQSQHSYDRWIVIHNKLYFYGKPSLSLLDTKAVGKTSHGLHFQQQPRSPSTSRQMNPLRKKVLVTLPLLHSSFGGADVRMSSDKPYLMLAEMGFRGDRAAPDNLVPLLTSALSFRFPTRVLSISTGGHLGKCTSTLSSPVPPANKGETSSVGPDNDLMSMNPPSPSPSFPTIPIIKHHNSLKSSRKRFSSDEDVNPNFGPTEVVGMNSNLFEMDLSTTNTQPPPTPHQLPNIPIQIGYLRRGMFKRLNRIVSLVPLFRPAQNDTTPIIDELSNEERNQQLMEYPAVPKALCYAVKLIGTLVTPPLLPLPIFATESQSIVIKKAAAAVVLKAQLILDSSTASQFNSAPQWKSTSCNPETYERISRSTRCDGCTPVDVT</sequence>